<dbReference type="AlphaFoldDB" id="A0A0F9DRG7"/>
<sequence length="70" mass="7913">MDAQCENCGKKICDDNSMFIVSIEDMGHLRDSIDGMIIPNLLDYILDASVWFCSRYCTINYLTGKENGVI</sequence>
<comment type="caution">
    <text evidence="1">The sequence shown here is derived from an EMBL/GenBank/DDBJ whole genome shotgun (WGS) entry which is preliminary data.</text>
</comment>
<dbReference type="EMBL" id="LAZR01030526">
    <property type="protein sequence ID" value="KKL56346.1"/>
    <property type="molecule type" value="Genomic_DNA"/>
</dbReference>
<proteinExistence type="predicted"/>
<evidence type="ECO:0000313" key="1">
    <source>
        <dbReference type="EMBL" id="KKL56346.1"/>
    </source>
</evidence>
<accession>A0A0F9DRG7</accession>
<protein>
    <submittedName>
        <fullName evidence="1">Uncharacterized protein</fullName>
    </submittedName>
</protein>
<name>A0A0F9DRG7_9ZZZZ</name>
<gene>
    <name evidence="1" type="ORF">LCGC14_2246320</name>
</gene>
<organism evidence="1">
    <name type="scientific">marine sediment metagenome</name>
    <dbReference type="NCBI Taxonomy" id="412755"/>
    <lineage>
        <taxon>unclassified sequences</taxon>
        <taxon>metagenomes</taxon>
        <taxon>ecological metagenomes</taxon>
    </lineage>
</organism>
<reference evidence="1" key="1">
    <citation type="journal article" date="2015" name="Nature">
        <title>Complex archaea that bridge the gap between prokaryotes and eukaryotes.</title>
        <authorList>
            <person name="Spang A."/>
            <person name="Saw J.H."/>
            <person name="Jorgensen S.L."/>
            <person name="Zaremba-Niedzwiedzka K."/>
            <person name="Martijn J."/>
            <person name="Lind A.E."/>
            <person name="van Eijk R."/>
            <person name="Schleper C."/>
            <person name="Guy L."/>
            <person name="Ettema T.J."/>
        </authorList>
    </citation>
    <scope>NUCLEOTIDE SEQUENCE</scope>
</reference>